<protein>
    <submittedName>
        <fullName evidence="2">Uncharacterized protein</fullName>
    </submittedName>
</protein>
<dbReference type="Proteomes" id="UP000243924">
    <property type="component" value="Chromosome I"/>
</dbReference>
<dbReference type="STRING" id="1434072.SAMN05216210_1395"/>
<organism evidence="2 3">
    <name type="scientific">Halopseudomonas salegens</name>
    <dbReference type="NCBI Taxonomy" id="1434072"/>
    <lineage>
        <taxon>Bacteria</taxon>
        <taxon>Pseudomonadati</taxon>
        <taxon>Pseudomonadota</taxon>
        <taxon>Gammaproteobacteria</taxon>
        <taxon>Pseudomonadales</taxon>
        <taxon>Pseudomonadaceae</taxon>
        <taxon>Halopseudomonas</taxon>
    </lineage>
</organism>
<keyword evidence="3" id="KW-1185">Reference proteome</keyword>
<name>A0A1H2F9N9_9GAMM</name>
<accession>A0A1H2F9N9</accession>
<evidence type="ECO:0000256" key="1">
    <source>
        <dbReference type="SAM" id="Phobius"/>
    </source>
</evidence>
<dbReference type="EMBL" id="LT629787">
    <property type="protein sequence ID" value="SDU04054.1"/>
    <property type="molecule type" value="Genomic_DNA"/>
</dbReference>
<proteinExistence type="predicted"/>
<feature type="transmembrane region" description="Helical" evidence="1">
    <location>
        <begin position="59"/>
        <end position="87"/>
    </location>
</feature>
<feature type="transmembrane region" description="Helical" evidence="1">
    <location>
        <begin position="20"/>
        <end position="39"/>
    </location>
</feature>
<keyword evidence="1" id="KW-1133">Transmembrane helix</keyword>
<gene>
    <name evidence="2" type="ORF">SAMN05216210_1395</name>
</gene>
<sequence length="98" mass="11168">MLLPAIYMGLSFVVFNRLHIGYRIFHHVCIVPLCLYYLLGVFLKGPAVFSPRFLDSVIAYTWFSSLSGAYLFFCLMLLVAYIPFVVYKKIAGSAKRTS</sequence>
<evidence type="ECO:0000313" key="3">
    <source>
        <dbReference type="Proteomes" id="UP000243924"/>
    </source>
</evidence>
<reference evidence="3" key="1">
    <citation type="submission" date="2016-10" db="EMBL/GenBank/DDBJ databases">
        <authorList>
            <person name="Varghese N."/>
            <person name="Submissions S."/>
        </authorList>
    </citation>
    <scope>NUCLEOTIDE SEQUENCE [LARGE SCALE GENOMIC DNA]</scope>
    <source>
        <strain evidence="3">CECT 8338</strain>
    </source>
</reference>
<evidence type="ECO:0000313" key="2">
    <source>
        <dbReference type="EMBL" id="SDU04054.1"/>
    </source>
</evidence>
<keyword evidence="1" id="KW-0812">Transmembrane</keyword>
<dbReference type="AlphaFoldDB" id="A0A1H2F9N9"/>
<keyword evidence="1" id="KW-0472">Membrane</keyword>